<evidence type="ECO:0000313" key="2">
    <source>
        <dbReference type="EMBL" id="POW10693.1"/>
    </source>
</evidence>
<dbReference type="VEuPathDB" id="FungiDB:PSHT_00400"/>
<evidence type="ECO:0000313" key="3">
    <source>
        <dbReference type="Proteomes" id="UP000239156"/>
    </source>
</evidence>
<dbReference type="EMBL" id="PKSL01000044">
    <property type="protein sequence ID" value="POW10693.1"/>
    <property type="molecule type" value="Genomic_DNA"/>
</dbReference>
<gene>
    <name evidence="2" type="ORF">PSTT_05888</name>
</gene>
<dbReference type="VEuPathDB" id="FungiDB:PSTT_05888"/>
<name>A0A2S4VMH3_9BASI</name>
<proteinExistence type="predicted"/>
<feature type="compositionally biased region" description="Polar residues" evidence="1">
    <location>
        <begin position="175"/>
        <end position="192"/>
    </location>
</feature>
<dbReference type="AlphaFoldDB" id="A0A2S4VMH3"/>
<evidence type="ECO:0000256" key="1">
    <source>
        <dbReference type="SAM" id="MobiDB-lite"/>
    </source>
</evidence>
<organism evidence="2 3">
    <name type="scientific">Puccinia striiformis</name>
    <dbReference type="NCBI Taxonomy" id="27350"/>
    <lineage>
        <taxon>Eukaryota</taxon>
        <taxon>Fungi</taxon>
        <taxon>Dikarya</taxon>
        <taxon>Basidiomycota</taxon>
        <taxon>Pucciniomycotina</taxon>
        <taxon>Pucciniomycetes</taxon>
        <taxon>Pucciniales</taxon>
        <taxon>Pucciniaceae</taxon>
        <taxon>Puccinia</taxon>
    </lineage>
</organism>
<dbReference type="Proteomes" id="UP000239156">
    <property type="component" value="Unassembled WGS sequence"/>
</dbReference>
<feature type="compositionally biased region" description="Basic and acidic residues" evidence="1">
    <location>
        <begin position="193"/>
        <end position="203"/>
    </location>
</feature>
<evidence type="ECO:0008006" key="4">
    <source>
        <dbReference type="Google" id="ProtNLM"/>
    </source>
</evidence>
<accession>A0A2S4VMH3</accession>
<reference evidence="2" key="1">
    <citation type="submission" date="2017-12" db="EMBL/GenBank/DDBJ databases">
        <title>Gene loss provides genomic basis for host adaptation in cereal stripe rust fungi.</title>
        <authorList>
            <person name="Xia C."/>
        </authorList>
    </citation>
    <scope>NUCLEOTIDE SEQUENCE [LARGE SCALE GENOMIC DNA]</scope>
    <source>
        <strain evidence="2">93-210</strain>
    </source>
</reference>
<protein>
    <recommendedName>
        <fullName evidence="4">Golgi to ER traffic-protein</fullName>
    </recommendedName>
</protein>
<feature type="region of interest" description="Disordered" evidence="1">
    <location>
        <begin position="1"/>
        <end position="31"/>
    </location>
</feature>
<sequence>MENTSSQLGHPVPKSYLPSRSTNGMGNSDRRHKLAVVDKLKTLITDKSPGSELIQARWCKLMAEVSRSGITTADEILGLLYQGSLNPPARADPATYKSLVDQNLNSKDKPRFIDVARILQLASNDSKDELASNSDSFSVTELDRDNATPIRTKRPSSPSVHTPLKKICLAEGPTSMLQSNPGPIVSSTSPAQRRSDTSKENRKVQQARKLGIRTDALDPCDLYSEPMWLGDILLDLGGPHSSEVQKRLANQSEVQKKLFASTRMEFGWYAKGMLDTIFAYFLKTLNVKKPTDVIDQPDYISLMEVEEWSALQDATSDTDQLEHCFINVSRRLIHTNSAAPSKYAELYTSHPGPRLLQISGTHPFFNKNYFKMDVLSKAIDHKLGSDIRSRSWFSLNLLMCGTSTSSQPDPKSDFARQNETSLKRLVQTTRDATLLLQTFVRPAQPQRTESNEDVEISGRSAAKDYLYLKITAMGGGMKTSPKASYHEGIPYILRKIFEMLLGVVLIHEGHACIHEKDTLKRGGATVRDQLKHGNPATSHQFKCEDEDEKTKSINWGFLKQQSIGALVTFLTFGVQGWFGCYKSRAKNTYRDIYSLMTLAHEMTLNGFSIISPQSKPGIHTPWRRLNRFLAETVASIGMGSGGSIDWYKALEVWDSILVEACVANLFLLDVFEEIKLPGHGLGLSNLDCPPTSLNETTKATWAELLDQVHVTWPEYLAKKEALIRSGRPVSGWGFFKEPIASWEVMVSDENLDSGPCGPEEEEDKKMAF</sequence>
<comment type="caution">
    <text evidence="2">The sequence shown here is derived from an EMBL/GenBank/DDBJ whole genome shotgun (WGS) entry which is preliminary data.</text>
</comment>
<feature type="region of interest" description="Disordered" evidence="1">
    <location>
        <begin position="128"/>
        <end position="207"/>
    </location>
</feature>
<keyword evidence="3" id="KW-1185">Reference proteome</keyword>